<dbReference type="CDD" id="cd00118">
    <property type="entry name" value="LysM"/>
    <property type="match status" value="1"/>
</dbReference>
<dbReference type="Pfam" id="PF23473">
    <property type="entry name" value="LysM3_LYK4_5"/>
    <property type="match status" value="1"/>
</dbReference>
<evidence type="ECO:0000259" key="11">
    <source>
        <dbReference type="PROSITE" id="PS50011"/>
    </source>
</evidence>
<dbReference type="PANTHER" id="PTHR45927">
    <property type="entry name" value="LYSM-DOMAIN RECEPTOR-LIKE KINASE-RELATED"/>
    <property type="match status" value="1"/>
</dbReference>
<comment type="subcellular location">
    <subcellularLocation>
        <location evidence="1">Cell membrane</location>
        <topology evidence="1">Single-pass membrane protein</topology>
    </subcellularLocation>
</comment>
<dbReference type="PROSITE" id="PS50011">
    <property type="entry name" value="PROTEIN_KINASE_DOM"/>
    <property type="match status" value="1"/>
</dbReference>
<evidence type="ECO:0000313" key="13">
    <source>
        <dbReference type="EMBL" id="KAF6157494.1"/>
    </source>
</evidence>
<evidence type="ECO:0000256" key="9">
    <source>
        <dbReference type="ARBA" id="ARBA00023157"/>
    </source>
</evidence>
<keyword evidence="8 10" id="KW-0472">Membrane</keyword>
<evidence type="ECO:0008006" key="15">
    <source>
        <dbReference type="Google" id="ProtNLM"/>
    </source>
</evidence>
<dbReference type="InterPro" id="IPR011009">
    <property type="entry name" value="Kinase-like_dom_sf"/>
</dbReference>
<evidence type="ECO:0000256" key="3">
    <source>
        <dbReference type="ARBA" id="ARBA00022692"/>
    </source>
</evidence>
<dbReference type="InterPro" id="IPR000719">
    <property type="entry name" value="Prot_kinase_dom"/>
</dbReference>
<dbReference type="GO" id="GO:0005886">
    <property type="term" value="C:plasma membrane"/>
    <property type="evidence" value="ECO:0007669"/>
    <property type="project" value="UniProtKB-SubCell"/>
</dbReference>
<comment type="caution">
    <text evidence="13">The sequence shown here is derived from an EMBL/GenBank/DDBJ whole genome shotgun (WGS) entry which is preliminary data.</text>
</comment>
<dbReference type="InterPro" id="IPR056563">
    <property type="entry name" value="LysM3_LYK4_5"/>
</dbReference>
<evidence type="ECO:0000256" key="4">
    <source>
        <dbReference type="ARBA" id="ARBA00022729"/>
    </source>
</evidence>
<feature type="domain" description="Protein kinase" evidence="11">
    <location>
        <begin position="150"/>
        <end position="500"/>
    </location>
</feature>
<evidence type="ECO:0000256" key="10">
    <source>
        <dbReference type="SAM" id="Phobius"/>
    </source>
</evidence>
<reference evidence="13 14" key="1">
    <citation type="journal article" date="2020" name="IScience">
        <title>Genome Sequencing of the Endangered Kingdonia uniflora (Circaeasteraceae, Ranunculales) Reveals Potential Mechanisms of Evolutionary Specialization.</title>
        <authorList>
            <person name="Sun Y."/>
            <person name="Deng T."/>
            <person name="Zhang A."/>
            <person name="Moore M.J."/>
            <person name="Landis J.B."/>
            <person name="Lin N."/>
            <person name="Zhang H."/>
            <person name="Zhang X."/>
            <person name="Huang J."/>
            <person name="Zhang X."/>
            <person name="Sun H."/>
            <person name="Wang H."/>
        </authorList>
    </citation>
    <scope>NUCLEOTIDE SEQUENCE [LARGE SCALE GENOMIC DNA]</scope>
    <source>
        <strain evidence="13">TB1705</strain>
        <tissue evidence="13">Leaf</tissue>
    </source>
</reference>
<name>A0A7J7MRL5_9MAGN</name>
<dbReference type="PANTHER" id="PTHR45927:SF9">
    <property type="entry name" value="FAMILY PROTEIN _ PEPTIDOGLYCAN-BINDING LYSM DOMAIN-CONTAINING PROTEIN, PUTATIVE-RELATED"/>
    <property type="match status" value="1"/>
</dbReference>
<evidence type="ECO:0000256" key="1">
    <source>
        <dbReference type="ARBA" id="ARBA00004162"/>
    </source>
</evidence>
<dbReference type="Gene3D" id="3.30.200.20">
    <property type="entry name" value="Phosphorylase Kinase, domain 1"/>
    <property type="match status" value="1"/>
</dbReference>
<dbReference type="InterPro" id="IPR018392">
    <property type="entry name" value="LysM"/>
</dbReference>
<evidence type="ECO:0000256" key="2">
    <source>
        <dbReference type="ARBA" id="ARBA00022475"/>
    </source>
</evidence>
<dbReference type="Pfam" id="PF07714">
    <property type="entry name" value="PK_Tyr_Ser-Thr"/>
    <property type="match status" value="1"/>
</dbReference>
<keyword evidence="2" id="KW-1003">Cell membrane</keyword>
<evidence type="ECO:0000256" key="7">
    <source>
        <dbReference type="ARBA" id="ARBA00022989"/>
    </source>
</evidence>
<feature type="domain" description="LysM" evidence="12">
    <location>
        <begin position="66"/>
        <end position="110"/>
    </location>
</feature>
<organism evidence="13 14">
    <name type="scientific">Kingdonia uniflora</name>
    <dbReference type="NCBI Taxonomy" id="39325"/>
    <lineage>
        <taxon>Eukaryota</taxon>
        <taxon>Viridiplantae</taxon>
        <taxon>Streptophyta</taxon>
        <taxon>Embryophyta</taxon>
        <taxon>Tracheophyta</taxon>
        <taxon>Spermatophyta</taxon>
        <taxon>Magnoliopsida</taxon>
        <taxon>Ranunculales</taxon>
        <taxon>Circaeasteraceae</taxon>
        <taxon>Kingdonia</taxon>
    </lineage>
</organism>
<keyword evidence="4" id="KW-0732">Signal</keyword>
<dbReference type="Pfam" id="PF23472">
    <property type="entry name" value="LysM2_CERK1_LYK3_4_5"/>
    <property type="match status" value="1"/>
</dbReference>
<evidence type="ECO:0000256" key="6">
    <source>
        <dbReference type="ARBA" id="ARBA00022840"/>
    </source>
</evidence>
<evidence type="ECO:0000259" key="12">
    <source>
        <dbReference type="PROSITE" id="PS51782"/>
    </source>
</evidence>
<dbReference type="InterPro" id="IPR001245">
    <property type="entry name" value="Ser-Thr/Tyr_kinase_cat_dom"/>
</dbReference>
<evidence type="ECO:0000256" key="8">
    <source>
        <dbReference type="ARBA" id="ARBA00023136"/>
    </source>
</evidence>
<gene>
    <name evidence="13" type="ORF">GIB67_004432</name>
</gene>
<keyword evidence="6" id="KW-0067">ATP-binding</keyword>
<sequence length="501" mass="55558">MYNSSKSDTFPMIACTVYEGLLKAQTLAEQNSTFQNRDLENNQVIVPVRCACPDRYDQKKDIKYLVTYPIAESDNSTFIARKFGVSEVDLLAVNNLGILSTIYPQTTLLIPTKGIPVLKFETTTPPISPASSRPVIPLKKLGENKSSKRRNSFIVLGVGVFIALSFLVVAIGLTLSVRKQWYPRNFQPLSARSSKLSGFSPDFLDGMSKLKHSLLNFSLEELRLATADFSEDSLVSGSVYHGIVGESHFAIEEMGSEVEAHQVIDILTKINHLNIAKLQGFCFGIRPYLVFEFAELGNLRGILSNAKLATELTWAKRMQIAFDLAVGLHYIHYCTSPSYVHRNINSKNVLITMDWRAKISGFKLAKTFTCTEEVEKNSWYESVIVGRNGYLAPEYLYHGLGSPKVDIHAFGVVLLELMSAKEAVMEGYMLKECVGFLADGGIEGSSGCLEKLKGLMDPSLDRDYPLGDALCLALLAKGCVEEDPQHRPNMNDVLKALSRIV</sequence>
<dbReference type="PROSITE" id="PS51782">
    <property type="entry name" value="LYSM"/>
    <property type="match status" value="1"/>
</dbReference>
<dbReference type="InterPro" id="IPR056562">
    <property type="entry name" value="LysM2_CERK1_LYK3_4_5"/>
</dbReference>
<proteinExistence type="predicted"/>
<dbReference type="InterPro" id="IPR052611">
    <property type="entry name" value="Plant_RLK_LysM"/>
</dbReference>
<protein>
    <recommendedName>
        <fullName evidence="15">LysM domain receptor-like kinase 4</fullName>
    </recommendedName>
</protein>
<dbReference type="OrthoDB" id="60033at2759"/>
<keyword evidence="7 10" id="KW-1133">Transmembrane helix</keyword>
<keyword evidence="9" id="KW-1015">Disulfide bond</keyword>
<evidence type="ECO:0000256" key="5">
    <source>
        <dbReference type="ARBA" id="ARBA00022741"/>
    </source>
</evidence>
<dbReference type="AlphaFoldDB" id="A0A7J7MRL5"/>
<accession>A0A7J7MRL5</accession>
<dbReference type="FunFam" id="1.10.510.10:FF:000468">
    <property type="entry name" value="PTI1-like tyrosine-protein kinase 3"/>
    <property type="match status" value="1"/>
</dbReference>
<dbReference type="Gene3D" id="3.10.350.10">
    <property type="entry name" value="LysM domain"/>
    <property type="match status" value="1"/>
</dbReference>
<dbReference type="Gene3D" id="1.10.510.10">
    <property type="entry name" value="Transferase(Phosphotransferase) domain 1"/>
    <property type="match status" value="1"/>
</dbReference>
<dbReference type="SUPFAM" id="SSF56112">
    <property type="entry name" value="Protein kinase-like (PK-like)"/>
    <property type="match status" value="1"/>
</dbReference>
<dbReference type="Proteomes" id="UP000541444">
    <property type="component" value="Unassembled WGS sequence"/>
</dbReference>
<feature type="transmembrane region" description="Helical" evidence="10">
    <location>
        <begin position="153"/>
        <end position="175"/>
    </location>
</feature>
<keyword evidence="5" id="KW-0547">Nucleotide-binding</keyword>
<dbReference type="InterPro" id="IPR036779">
    <property type="entry name" value="LysM_dom_sf"/>
</dbReference>
<dbReference type="GO" id="GO:0005524">
    <property type="term" value="F:ATP binding"/>
    <property type="evidence" value="ECO:0007669"/>
    <property type="project" value="UniProtKB-KW"/>
</dbReference>
<dbReference type="SUPFAM" id="SSF54106">
    <property type="entry name" value="LysM domain"/>
    <property type="match status" value="1"/>
</dbReference>
<keyword evidence="14" id="KW-1185">Reference proteome</keyword>
<keyword evidence="3 10" id="KW-0812">Transmembrane</keyword>
<dbReference type="EMBL" id="JACGCM010001275">
    <property type="protein sequence ID" value="KAF6157494.1"/>
    <property type="molecule type" value="Genomic_DNA"/>
</dbReference>
<dbReference type="GO" id="GO:0004672">
    <property type="term" value="F:protein kinase activity"/>
    <property type="evidence" value="ECO:0007669"/>
    <property type="project" value="InterPro"/>
</dbReference>
<evidence type="ECO:0000313" key="14">
    <source>
        <dbReference type="Proteomes" id="UP000541444"/>
    </source>
</evidence>